<dbReference type="eggNOG" id="COG1538">
    <property type="taxonomic scope" value="Bacteria"/>
</dbReference>
<dbReference type="EMBL" id="AGBM01000001">
    <property type="protein sequence ID" value="EJL03670.1"/>
    <property type="molecule type" value="Genomic_DNA"/>
</dbReference>
<evidence type="ECO:0000256" key="6">
    <source>
        <dbReference type="ARBA" id="ARBA00023237"/>
    </source>
</evidence>
<dbReference type="AlphaFoldDB" id="J2EJK4"/>
<protein>
    <submittedName>
        <fullName evidence="10">Efflux transporter, outer membrane factor lipoprotein, NodT family</fullName>
    </submittedName>
</protein>
<dbReference type="InterPro" id="IPR003423">
    <property type="entry name" value="OMP_efflux"/>
</dbReference>
<feature type="coiled-coil region" evidence="9">
    <location>
        <begin position="198"/>
        <end position="225"/>
    </location>
</feature>
<dbReference type="PANTHER" id="PTHR30203">
    <property type="entry name" value="OUTER MEMBRANE CATION EFFLUX PROTEIN"/>
    <property type="match status" value="1"/>
</dbReference>
<comment type="similarity">
    <text evidence="1 8">Belongs to the outer membrane factor (OMF) (TC 1.B.17) family.</text>
</comment>
<dbReference type="GO" id="GO:0009279">
    <property type="term" value="C:cell outer membrane"/>
    <property type="evidence" value="ECO:0007669"/>
    <property type="project" value="UniProtKB-SubCell"/>
</dbReference>
<gene>
    <name evidence="10" type="ORF">PflQ2_2396</name>
</gene>
<sequence>MLAFFDSPRCILKLMGAINLLGAVSLAGCTVGPDFMKPQGTLEAVQLTPRPEYESVVPPSEAAVPSQWWLLFDDPMLTQLQSRAQMGNLDLQVASERIEQSRAQLGIAASQLLPSVGANASYTREALSENGRFAALGAPTDPSNFWQLGFDASWEIDLWGRAQRLREGAAASLQATVYDREAARVALSAEVARTYLQLRGTQAQLDIAEQNLAIAERTLSLAESRERNGVATRFETSSAHAQWATIKALVPELSQRRNAQMNALALLMGEQPRALDAQLRTAMPLPSLPARVPVGVSSDLARRRPDILRAEAQLHAATAAIGVAKADFYPRIGLKGKIGVEAFEGGDLASWDSRFFSVGPTVYLPIFQGGRLVQRLALNESRQKSAALAYRQTVLRAWHEVDNALDAWAAQQRQHADLQVSYEQNKQALHAAERGYQQGATDYLSVLTAQLNLLSSQTRLNDSTTNATLTVVNLYKSLGGGWVPEAVQ</sequence>
<dbReference type="Gene3D" id="2.20.200.10">
    <property type="entry name" value="Outer membrane efflux proteins (OEP)"/>
    <property type="match status" value="1"/>
</dbReference>
<evidence type="ECO:0000313" key="10">
    <source>
        <dbReference type="EMBL" id="EJL03670.1"/>
    </source>
</evidence>
<keyword evidence="3 8" id="KW-0812">Transmembrane</keyword>
<organism evidence="10">
    <name type="scientific">Pseudomonas fluorescens (strain Q2-87)</name>
    <dbReference type="NCBI Taxonomy" id="1038922"/>
    <lineage>
        <taxon>Bacteria</taxon>
        <taxon>Pseudomonadati</taxon>
        <taxon>Pseudomonadota</taxon>
        <taxon>Gammaproteobacteria</taxon>
        <taxon>Pseudomonadales</taxon>
        <taxon>Pseudomonadaceae</taxon>
        <taxon>Pseudomonas</taxon>
    </lineage>
</organism>
<dbReference type="Pfam" id="PF02321">
    <property type="entry name" value="OEP"/>
    <property type="match status" value="2"/>
</dbReference>
<keyword evidence="6" id="KW-0998">Cell outer membrane</keyword>
<keyword evidence="2 8" id="KW-1134">Transmembrane beta strand</keyword>
<keyword evidence="5 8" id="KW-0564">Palmitate</keyword>
<evidence type="ECO:0000256" key="3">
    <source>
        <dbReference type="ARBA" id="ARBA00022692"/>
    </source>
</evidence>
<evidence type="ECO:0000256" key="9">
    <source>
        <dbReference type="SAM" id="Coils"/>
    </source>
</evidence>
<evidence type="ECO:0000256" key="2">
    <source>
        <dbReference type="ARBA" id="ARBA00022452"/>
    </source>
</evidence>
<dbReference type="PATRIC" id="fig|1038922.3.peg.3131"/>
<keyword evidence="4 8" id="KW-0472">Membrane</keyword>
<dbReference type="NCBIfam" id="TIGR01845">
    <property type="entry name" value="outer_NodT"/>
    <property type="match status" value="1"/>
</dbReference>
<dbReference type="GO" id="GO:0015562">
    <property type="term" value="F:efflux transmembrane transporter activity"/>
    <property type="evidence" value="ECO:0007669"/>
    <property type="project" value="InterPro"/>
</dbReference>
<evidence type="ECO:0000256" key="7">
    <source>
        <dbReference type="ARBA" id="ARBA00023288"/>
    </source>
</evidence>
<evidence type="ECO:0000256" key="1">
    <source>
        <dbReference type="ARBA" id="ARBA00007613"/>
    </source>
</evidence>
<dbReference type="RefSeq" id="WP_003181057.1">
    <property type="nucleotide sequence ID" value="NZ_CM001558.1"/>
</dbReference>
<comment type="subcellular location">
    <subcellularLocation>
        <location evidence="8">Cell outer membrane</location>
        <topology evidence="8">Lipid-anchor</topology>
    </subcellularLocation>
</comment>
<evidence type="ECO:0000256" key="4">
    <source>
        <dbReference type="ARBA" id="ARBA00023136"/>
    </source>
</evidence>
<dbReference type="InterPro" id="IPR010131">
    <property type="entry name" value="MdtP/NodT-like"/>
</dbReference>
<comment type="caution">
    <text evidence="10">The sequence shown here is derived from an EMBL/GenBank/DDBJ whole genome shotgun (WGS) entry which is preliminary data.</text>
</comment>
<dbReference type="SUPFAM" id="SSF56954">
    <property type="entry name" value="Outer membrane efflux proteins (OEP)"/>
    <property type="match status" value="1"/>
</dbReference>
<proteinExistence type="inferred from homology"/>
<keyword evidence="9" id="KW-0175">Coiled coil</keyword>
<name>J2EJK4_PSEFQ</name>
<dbReference type="PANTHER" id="PTHR30203:SF25">
    <property type="entry name" value="OUTER MEMBRANE PROTEIN-RELATED"/>
    <property type="match status" value="1"/>
</dbReference>
<accession>J2EJK4</accession>
<dbReference type="HOGENOM" id="CLU_012817_13_0_6"/>
<evidence type="ECO:0000256" key="5">
    <source>
        <dbReference type="ARBA" id="ARBA00023139"/>
    </source>
</evidence>
<dbReference type="Gene3D" id="1.20.1600.10">
    <property type="entry name" value="Outer membrane efflux proteins (OEP)"/>
    <property type="match status" value="1"/>
</dbReference>
<dbReference type="Proteomes" id="UP000007289">
    <property type="component" value="Chromosome"/>
</dbReference>
<reference evidence="10" key="1">
    <citation type="journal article" date="2012" name="PLoS Genet.">
        <title>Comparative Genomics of Plant-Associated Pseudomonas spp.: Insights into Diversity and Inheritance of Traits Involved in Multitrophic Interactions.</title>
        <authorList>
            <person name="Loper J.E."/>
            <person name="Hassan K.A."/>
            <person name="Mavrodi D.V."/>
            <person name="Davis E.W.II."/>
            <person name="Lim C.K."/>
            <person name="Shaffer B.T."/>
            <person name="Elbourne L.D."/>
            <person name="Stockwell V.O."/>
            <person name="Hartney S.L."/>
            <person name="Breakwell K."/>
            <person name="Henkels M.D."/>
            <person name="Tetu S.G."/>
            <person name="Rangel L.I."/>
            <person name="Kidarsa T.A."/>
            <person name="Wilson N.L."/>
            <person name="van de Mortel J.E."/>
            <person name="Song C."/>
            <person name="Blumhagen R."/>
            <person name="Radune D."/>
            <person name="Hostetler J.B."/>
            <person name="Brinkac L.M."/>
            <person name="Durkin A.S."/>
            <person name="Kluepfel D.A."/>
            <person name="Wechter W.P."/>
            <person name="Anderson A.J."/>
            <person name="Kim Y.C."/>
            <person name="Pierson L.S.III."/>
            <person name="Pierson E.A."/>
            <person name="Lindow S.E."/>
            <person name="Kobayashi D.Y."/>
            <person name="Raaijmakers J.M."/>
            <person name="Weller D.M."/>
            <person name="Thomashow L.S."/>
            <person name="Allen A.E."/>
            <person name="Paulsen I.T."/>
        </authorList>
    </citation>
    <scope>NUCLEOTIDE SEQUENCE [LARGE SCALE GENOMIC DNA]</scope>
    <source>
        <strain evidence="10">Q2-87</strain>
    </source>
</reference>
<keyword evidence="7 8" id="KW-0449">Lipoprotein</keyword>
<evidence type="ECO:0000256" key="8">
    <source>
        <dbReference type="RuleBase" id="RU362097"/>
    </source>
</evidence>